<name>A0A4Y9YUZ2_9APHY</name>
<evidence type="ECO:0008006" key="3">
    <source>
        <dbReference type="Google" id="ProtNLM"/>
    </source>
</evidence>
<accession>A0A4Y9YUZ2</accession>
<evidence type="ECO:0000313" key="1">
    <source>
        <dbReference type="EMBL" id="TFY65391.1"/>
    </source>
</evidence>
<evidence type="ECO:0000313" key="2">
    <source>
        <dbReference type="Proteomes" id="UP000298390"/>
    </source>
</evidence>
<dbReference type="Proteomes" id="UP000298390">
    <property type="component" value="Unassembled WGS sequence"/>
</dbReference>
<sequence length="434" mass="48209">MDFAYALVTSLQHRLSRPLHPHWFSCAGQKSTAGHFCPSLPLELWELVMDYNGDDLVSLRACSLTCHAWVARARTHLFRRTRISTSSPDLQSTTSLLTASPAIAACIRHLTIDFGGADTLADICAPLKRICERFQSVQTLKLTRISMYASLELSLLRTVLPKCTTHLELGKIAVTPQSPLPELISSFPVLRGLSLGDSLVSMHDTATWGAVGPVSARLRAPLRTLHLSLAFTNPSILNYVQWLVSVPNALDLRTLSVAFDYSGTRINAPALLGLLLENLCPPLDTLELAMTRDTDLSVMPFTLERATRLANLRLLVRLSGSWTQDSPSHVRNWVATLLSRVHLPSIRTIHLAVEDPGEESYLFLDWVDDLVDAFSRYDLSGLIHITFECVGSPPETHAKEFMERRLGSLQSKYQFEITTVKTSAAFGSELMRTF</sequence>
<organism evidence="1 2">
    <name type="scientific">Rhodofomes roseus</name>
    <dbReference type="NCBI Taxonomy" id="34475"/>
    <lineage>
        <taxon>Eukaryota</taxon>
        <taxon>Fungi</taxon>
        <taxon>Dikarya</taxon>
        <taxon>Basidiomycota</taxon>
        <taxon>Agaricomycotina</taxon>
        <taxon>Agaricomycetes</taxon>
        <taxon>Polyporales</taxon>
        <taxon>Rhodofomes</taxon>
    </lineage>
</organism>
<dbReference type="STRING" id="34475.A0A4Y9YUZ2"/>
<reference evidence="1 2" key="1">
    <citation type="submission" date="2019-01" db="EMBL/GenBank/DDBJ databases">
        <title>Genome sequencing of the rare red list fungi Fomitopsis rosea.</title>
        <authorList>
            <person name="Buettner E."/>
            <person name="Kellner H."/>
        </authorList>
    </citation>
    <scope>NUCLEOTIDE SEQUENCE [LARGE SCALE GENOMIC DNA]</scope>
    <source>
        <strain evidence="1 2">DSM 105464</strain>
    </source>
</reference>
<dbReference type="AlphaFoldDB" id="A0A4Y9YUZ2"/>
<gene>
    <name evidence="1" type="ORF">EVJ58_g2000</name>
</gene>
<comment type="caution">
    <text evidence="1">The sequence shown here is derived from an EMBL/GenBank/DDBJ whole genome shotgun (WGS) entry which is preliminary data.</text>
</comment>
<proteinExistence type="predicted"/>
<protein>
    <recommendedName>
        <fullName evidence="3">F-box domain-containing protein</fullName>
    </recommendedName>
</protein>
<dbReference type="EMBL" id="SEKV01000070">
    <property type="protein sequence ID" value="TFY65391.1"/>
    <property type="molecule type" value="Genomic_DNA"/>
</dbReference>